<accession>A0ACC3BNN5</accession>
<gene>
    <name evidence="1" type="ORF">I4F81_002185</name>
</gene>
<keyword evidence="2" id="KW-1185">Reference proteome</keyword>
<protein>
    <submittedName>
        <fullName evidence="1">Uncharacterized protein</fullName>
    </submittedName>
</protein>
<name>A0ACC3BNN5_PYRYE</name>
<dbReference type="EMBL" id="CM020618">
    <property type="protein sequence ID" value="KAK1859590.1"/>
    <property type="molecule type" value="Genomic_DNA"/>
</dbReference>
<proteinExistence type="predicted"/>
<reference evidence="1" key="1">
    <citation type="submission" date="2019-11" db="EMBL/GenBank/DDBJ databases">
        <title>Nori genome reveals adaptations in red seaweeds to the harsh intertidal environment.</title>
        <authorList>
            <person name="Wang D."/>
            <person name="Mao Y."/>
        </authorList>
    </citation>
    <scope>NUCLEOTIDE SEQUENCE</scope>
    <source>
        <tissue evidence="1">Gametophyte</tissue>
    </source>
</reference>
<evidence type="ECO:0000313" key="1">
    <source>
        <dbReference type="EMBL" id="KAK1859590.1"/>
    </source>
</evidence>
<sequence>MALAARLGGELIAADSVTAYAHFSIGSAKPSPADRAAVRHHLLDVASGAAAEPVDAGAFYAAAVAAIDDCHRRGVVPIVVGGTSMYVRWLVRGVVGAPRASAAVRAAVAAELGGRSWADALALLAAADPVRAAEIVTGDWYRLSRALEVVRVTGGVGMGALPRVGAEPARRRDGGGGRAVAAGGDGGGGGGGGDGDGVAAPAAVNEDPTRPAADSPSARYDWRCFFLTRPRTDLFRRVDARCVTLITGVGGAASVIGPDGVSTVDNVVDEVAGLLATGLLVPGTPPARAIGYRQTAAYLAARAAATAAAADGGPPPPPYAPPGRVKAGAVAPAPAVAAFRAYLSRYAAASRQYTIRQLKWFRKEPAFAWLPADEDAAAGRRRGWRGRWRRRWRRRRSGGGGLPRAGRRDEAVRL</sequence>
<dbReference type="Proteomes" id="UP000798662">
    <property type="component" value="Chromosome 1"/>
</dbReference>
<comment type="caution">
    <text evidence="1">The sequence shown here is derived from an EMBL/GenBank/DDBJ whole genome shotgun (WGS) entry which is preliminary data.</text>
</comment>
<organism evidence="1 2">
    <name type="scientific">Pyropia yezoensis</name>
    <name type="common">Susabi-nori</name>
    <name type="synonym">Porphyra yezoensis</name>
    <dbReference type="NCBI Taxonomy" id="2788"/>
    <lineage>
        <taxon>Eukaryota</taxon>
        <taxon>Rhodophyta</taxon>
        <taxon>Bangiophyceae</taxon>
        <taxon>Bangiales</taxon>
        <taxon>Bangiaceae</taxon>
        <taxon>Pyropia</taxon>
    </lineage>
</organism>
<evidence type="ECO:0000313" key="2">
    <source>
        <dbReference type="Proteomes" id="UP000798662"/>
    </source>
</evidence>